<dbReference type="EMBL" id="LBXR01000001">
    <property type="protein sequence ID" value="KKR35497.1"/>
    <property type="molecule type" value="Genomic_DNA"/>
</dbReference>
<dbReference type="STRING" id="1619037.UT67_C0001G0002"/>
<dbReference type="PANTHER" id="PTHR33908">
    <property type="entry name" value="MANNOSYLTRANSFERASE YKCB-RELATED"/>
    <property type="match status" value="1"/>
</dbReference>
<name>A0A0G0TC92_9BACT</name>
<keyword evidence="7 8" id="KW-0472">Membrane</keyword>
<evidence type="ECO:0000256" key="8">
    <source>
        <dbReference type="SAM" id="Phobius"/>
    </source>
</evidence>
<dbReference type="PANTHER" id="PTHR33908:SF11">
    <property type="entry name" value="MEMBRANE PROTEIN"/>
    <property type="match status" value="1"/>
</dbReference>
<dbReference type="InterPro" id="IPR050297">
    <property type="entry name" value="LipidA_mod_glycosyltrf_83"/>
</dbReference>
<proteinExistence type="predicted"/>
<dbReference type="AlphaFoldDB" id="A0A0G0TC92"/>
<evidence type="ECO:0000256" key="1">
    <source>
        <dbReference type="ARBA" id="ARBA00004651"/>
    </source>
</evidence>
<keyword evidence="5 8" id="KW-0812">Transmembrane</keyword>
<feature type="transmembrane region" description="Helical" evidence="8">
    <location>
        <begin position="60"/>
        <end position="78"/>
    </location>
</feature>
<evidence type="ECO:0000256" key="4">
    <source>
        <dbReference type="ARBA" id="ARBA00022679"/>
    </source>
</evidence>
<feature type="transmembrane region" description="Helical" evidence="8">
    <location>
        <begin position="226"/>
        <end position="243"/>
    </location>
</feature>
<evidence type="ECO:0000256" key="2">
    <source>
        <dbReference type="ARBA" id="ARBA00022475"/>
    </source>
</evidence>
<accession>A0A0G0TC92</accession>
<feature type="transmembrane region" description="Helical" evidence="8">
    <location>
        <begin position="249"/>
        <end position="270"/>
    </location>
</feature>
<evidence type="ECO:0000313" key="10">
    <source>
        <dbReference type="EMBL" id="KKR35497.1"/>
    </source>
</evidence>
<evidence type="ECO:0000259" key="9">
    <source>
        <dbReference type="Pfam" id="PF13231"/>
    </source>
</evidence>
<feature type="transmembrane region" description="Helical" evidence="8">
    <location>
        <begin position="340"/>
        <end position="358"/>
    </location>
</feature>
<feature type="transmembrane region" description="Helical" evidence="8">
    <location>
        <begin position="90"/>
        <end position="107"/>
    </location>
</feature>
<feature type="domain" description="Glycosyltransferase RgtA/B/C/D-like" evidence="9">
    <location>
        <begin position="39"/>
        <end position="202"/>
    </location>
</feature>
<dbReference type="GO" id="GO:0009103">
    <property type="term" value="P:lipopolysaccharide biosynthetic process"/>
    <property type="evidence" value="ECO:0007669"/>
    <property type="project" value="UniProtKB-ARBA"/>
</dbReference>
<keyword evidence="3" id="KW-0328">Glycosyltransferase</keyword>
<reference evidence="10 11" key="1">
    <citation type="journal article" date="2015" name="Nature">
        <title>rRNA introns, odd ribosomes, and small enigmatic genomes across a large radiation of phyla.</title>
        <authorList>
            <person name="Brown C.T."/>
            <person name="Hug L.A."/>
            <person name="Thomas B.C."/>
            <person name="Sharon I."/>
            <person name="Castelle C.J."/>
            <person name="Singh A."/>
            <person name="Wilkins M.J."/>
            <person name="Williams K.H."/>
            <person name="Banfield J.F."/>
        </authorList>
    </citation>
    <scope>NUCLEOTIDE SEQUENCE [LARGE SCALE GENOMIC DNA]</scope>
</reference>
<dbReference type="GO" id="GO:0016763">
    <property type="term" value="F:pentosyltransferase activity"/>
    <property type="evidence" value="ECO:0007669"/>
    <property type="project" value="TreeGrafter"/>
</dbReference>
<keyword evidence="4" id="KW-0808">Transferase</keyword>
<comment type="subcellular location">
    <subcellularLocation>
        <location evidence="1">Cell membrane</location>
        <topology evidence="1">Multi-pass membrane protein</topology>
    </subcellularLocation>
</comment>
<evidence type="ECO:0000313" key="11">
    <source>
        <dbReference type="Proteomes" id="UP000034855"/>
    </source>
</evidence>
<comment type="caution">
    <text evidence="10">The sequence shown here is derived from an EMBL/GenBank/DDBJ whole genome shotgun (WGS) entry which is preliminary data.</text>
</comment>
<gene>
    <name evidence="10" type="ORF">UT67_C0001G0002</name>
</gene>
<organism evidence="10 11">
    <name type="scientific">Candidatus Magasanikbacteria bacterium GW2011_GWA2_40_10</name>
    <dbReference type="NCBI Taxonomy" id="1619037"/>
    <lineage>
        <taxon>Bacteria</taxon>
        <taxon>Candidatus Magasanikiibacteriota</taxon>
    </lineage>
</organism>
<protein>
    <recommendedName>
        <fullName evidence="9">Glycosyltransferase RgtA/B/C/D-like domain-containing protein</fullName>
    </recommendedName>
</protein>
<dbReference type="GO" id="GO:0005886">
    <property type="term" value="C:plasma membrane"/>
    <property type="evidence" value="ECO:0007669"/>
    <property type="project" value="UniProtKB-SubCell"/>
</dbReference>
<keyword evidence="2" id="KW-1003">Cell membrane</keyword>
<evidence type="ECO:0000256" key="5">
    <source>
        <dbReference type="ARBA" id="ARBA00022692"/>
    </source>
</evidence>
<evidence type="ECO:0000256" key="6">
    <source>
        <dbReference type="ARBA" id="ARBA00022989"/>
    </source>
</evidence>
<evidence type="ECO:0000256" key="7">
    <source>
        <dbReference type="ARBA" id="ARBA00023136"/>
    </source>
</evidence>
<feature type="transmembrane region" description="Helical" evidence="8">
    <location>
        <begin position="113"/>
        <end position="129"/>
    </location>
</feature>
<feature type="transmembrane region" description="Helical" evidence="8">
    <location>
        <begin position="282"/>
        <end position="302"/>
    </location>
</feature>
<feature type="transmembrane region" description="Helical" evidence="8">
    <location>
        <begin position="141"/>
        <end position="163"/>
    </location>
</feature>
<dbReference type="InterPro" id="IPR038731">
    <property type="entry name" value="RgtA/B/C-like"/>
</dbReference>
<feature type="transmembrane region" description="Helical" evidence="8">
    <location>
        <begin position="308"/>
        <end position="328"/>
    </location>
</feature>
<keyword evidence="6 8" id="KW-1133">Transmembrane helix</keyword>
<feature type="transmembrane region" description="Helical" evidence="8">
    <location>
        <begin position="183"/>
        <end position="205"/>
    </location>
</feature>
<dbReference type="Proteomes" id="UP000034855">
    <property type="component" value="Unassembled WGS sequence"/>
</dbReference>
<sequence length="496" mass="57506">MLFYHASDRTFWMDETAVLEYLKNSPGGFVAEYWHNPDNHPPLYYFLVLLISKILPWTELTIRLVSIISGLGIVWLVYIFTLRVVQNKRTAILAAFFTAFSSYFVLISQMARYHSLAAFLSLLVFYFFYQLFVEGYSKRVWCWYLVMLVLVGYTDYPHFFYVAFITNALYFYCLARGRSIMPFFNWFIGQITAAIILSPLVWMIYHRIVIQGDSGWSSTNLLANSWVHIFTAIFFHIYSFFFGENIFPWNYAFFGMGVLVLIAVIAGFIHGFRKKMWTPGQLFVVLLSVALIILNTLFMNVADPRYNFIVYPKFGFVAYPLWIMSFVLCISKIHSKKVRVILILIWAAVELAGLSHFYQRNNYINGSYFNDFKGFEFVKSDSVEGDLLLISGDLNMGVYNFYKEKYFSKVAAVSIDGLQALLNNKQQVILWFFSTGSDGDSVYTSVTATDQIPNGFKIIKQFQSVPVDPILLKLKQKVTGRQSYIYKYGVYLLTNK</sequence>
<dbReference type="Pfam" id="PF13231">
    <property type="entry name" value="PMT_2"/>
    <property type="match status" value="1"/>
</dbReference>
<evidence type="ECO:0000256" key="3">
    <source>
        <dbReference type="ARBA" id="ARBA00022676"/>
    </source>
</evidence>